<reference evidence="2" key="1">
    <citation type="journal article" date="2014" name="Int. J. Syst. Evol. Microbiol.">
        <title>Complete genome sequence of Corynebacterium casei LMG S-19264T (=DSM 44701T), isolated from a smear-ripened cheese.</title>
        <authorList>
            <consortium name="US DOE Joint Genome Institute (JGI-PGF)"/>
            <person name="Walter F."/>
            <person name="Albersmeier A."/>
            <person name="Kalinowski J."/>
            <person name="Ruckert C."/>
        </authorList>
    </citation>
    <scope>NUCLEOTIDE SEQUENCE</scope>
    <source>
        <strain evidence="2">CGMCC 1.15760</strain>
    </source>
</reference>
<organism evidence="2 3">
    <name type="scientific">Lysinibacillus alkalisoli</name>
    <dbReference type="NCBI Taxonomy" id="1911548"/>
    <lineage>
        <taxon>Bacteria</taxon>
        <taxon>Bacillati</taxon>
        <taxon>Bacillota</taxon>
        <taxon>Bacilli</taxon>
        <taxon>Bacillales</taxon>
        <taxon>Bacillaceae</taxon>
        <taxon>Lysinibacillus</taxon>
    </lineage>
</organism>
<evidence type="ECO:0008006" key="4">
    <source>
        <dbReference type="Google" id="ProtNLM"/>
    </source>
</evidence>
<proteinExistence type="predicted"/>
<feature type="chain" id="PRO_5037159443" description="DUF4467 domain-containing protein" evidence="1">
    <location>
        <begin position="22"/>
        <end position="110"/>
    </location>
</feature>
<keyword evidence="1" id="KW-0732">Signal</keyword>
<comment type="caution">
    <text evidence="2">The sequence shown here is derived from an EMBL/GenBank/DDBJ whole genome shotgun (WGS) entry which is preliminary data.</text>
</comment>
<dbReference type="AlphaFoldDB" id="A0A917LCY8"/>
<dbReference type="RefSeq" id="WP_188613510.1">
    <property type="nucleotide sequence ID" value="NZ_BMJT01000002.1"/>
</dbReference>
<dbReference type="PROSITE" id="PS51257">
    <property type="entry name" value="PROKAR_LIPOPROTEIN"/>
    <property type="match status" value="1"/>
</dbReference>
<reference evidence="2" key="2">
    <citation type="submission" date="2020-09" db="EMBL/GenBank/DDBJ databases">
        <authorList>
            <person name="Sun Q."/>
            <person name="Zhou Y."/>
        </authorList>
    </citation>
    <scope>NUCLEOTIDE SEQUENCE</scope>
    <source>
        <strain evidence="2">CGMCC 1.15760</strain>
    </source>
</reference>
<feature type="signal peptide" evidence="1">
    <location>
        <begin position="1"/>
        <end position="21"/>
    </location>
</feature>
<keyword evidence="3" id="KW-1185">Reference proteome</keyword>
<evidence type="ECO:0000313" key="2">
    <source>
        <dbReference type="EMBL" id="GGG14300.1"/>
    </source>
</evidence>
<protein>
    <recommendedName>
        <fullName evidence="4">DUF4467 domain-containing protein</fullName>
    </recommendedName>
</protein>
<name>A0A917LCY8_9BACI</name>
<gene>
    <name evidence="2" type="ORF">GCM10007425_05700</name>
</gene>
<evidence type="ECO:0000256" key="1">
    <source>
        <dbReference type="SAM" id="SignalP"/>
    </source>
</evidence>
<evidence type="ECO:0000313" key="3">
    <source>
        <dbReference type="Proteomes" id="UP000616608"/>
    </source>
</evidence>
<accession>A0A917LCY8</accession>
<dbReference type="Proteomes" id="UP000616608">
    <property type="component" value="Unassembled WGS sequence"/>
</dbReference>
<sequence>MKKLLVLLTAVVLLAACGAPKDEQDVYSVKERGAIKQIEEIIVLAEVTDEKRDPKTANYKMKVLGSIYYVWLEDGVDEGYLMYESDKKQVVYKIDNATKVKDTLDKIKPA</sequence>
<dbReference type="EMBL" id="BMJT01000002">
    <property type="protein sequence ID" value="GGG14300.1"/>
    <property type="molecule type" value="Genomic_DNA"/>
</dbReference>